<keyword evidence="1 3" id="KW-0853">WD repeat</keyword>
<reference evidence="5 6" key="1">
    <citation type="submission" date="2018-08" db="EMBL/GenBank/DDBJ databases">
        <title>Aphanomyces genome sequencing and annotation.</title>
        <authorList>
            <person name="Minardi D."/>
            <person name="Oidtmann B."/>
            <person name="Van Der Giezen M."/>
            <person name="Studholme D.J."/>
        </authorList>
    </citation>
    <scope>NUCLEOTIDE SEQUENCE [LARGE SCALE GENOMIC DNA]</scope>
    <source>
        <strain evidence="5 6">Kv</strain>
    </source>
</reference>
<evidence type="ECO:0000256" key="1">
    <source>
        <dbReference type="ARBA" id="ARBA00022574"/>
    </source>
</evidence>
<evidence type="ECO:0000256" key="4">
    <source>
        <dbReference type="SAM" id="Coils"/>
    </source>
</evidence>
<proteinExistence type="predicted"/>
<dbReference type="SUPFAM" id="SSF50978">
    <property type="entry name" value="WD40 repeat-like"/>
    <property type="match status" value="1"/>
</dbReference>
<dbReference type="PROSITE" id="PS50294">
    <property type="entry name" value="WD_REPEATS_REGION"/>
    <property type="match status" value="1"/>
</dbReference>
<dbReference type="Proteomes" id="UP000265427">
    <property type="component" value="Unassembled WGS sequence"/>
</dbReference>
<dbReference type="PROSITE" id="PS00678">
    <property type="entry name" value="WD_REPEATS_1"/>
    <property type="match status" value="1"/>
</dbReference>
<dbReference type="SMART" id="SM00320">
    <property type="entry name" value="WD40"/>
    <property type="match status" value="2"/>
</dbReference>
<dbReference type="InterPro" id="IPR052818">
    <property type="entry name" value="NEDD1_Spindle_Assembly"/>
</dbReference>
<sequence>MVHLSPSYSMDIWTEAALTLCVLQRVNSLHLSAGSRYLISGGTDRTVRVWDLKRQHLKHSFPACNSAIRSVTFTGQTDEFIVAGCDSGDIYLYHAQQGTAAGICRDRDDASAIQAVQSSSHPFVRNKLGTVQSSGTLCLWDVATASLVSNFPRLVPRFGDLSSSGENIPTTWLRHELQALRDGLSEEIQLVHLEVLRQHQAQQTEVAAAMHEIKVQMAHLLAENDRLRQENERLKHIF</sequence>
<evidence type="ECO:0000313" key="5">
    <source>
        <dbReference type="EMBL" id="RHY09101.1"/>
    </source>
</evidence>
<dbReference type="Pfam" id="PF00400">
    <property type="entry name" value="WD40"/>
    <property type="match status" value="1"/>
</dbReference>
<evidence type="ECO:0000256" key="3">
    <source>
        <dbReference type="PROSITE-ProRule" id="PRU00221"/>
    </source>
</evidence>
<protein>
    <submittedName>
        <fullName evidence="5">Uncharacterized protein</fullName>
    </submittedName>
</protein>
<organism evidence="5 6">
    <name type="scientific">Aphanomyces astaci</name>
    <name type="common">Crayfish plague agent</name>
    <dbReference type="NCBI Taxonomy" id="112090"/>
    <lineage>
        <taxon>Eukaryota</taxon>
        <taxon>Sar</taxon>
        <taxon>Stramenopiles</taxon>
        <taxon>Oomycota</taxon>
        <taxon>Saprolegniomycetes</taxon>
        <taxon>Saprolegniales</taxon>
        <taxon>Verrucalvaceae</taxon>
        <taxon>Aphanomyces</taxon>
    </lineage>
</organism>
<dbReference type="Gene3D" id="2.130.10.10">
    <property type="entry name" value="YVTN repeat-like/Quinoprotein amine dehydrogenase"/>
    <property type="match status" value="1"/>
</dbReference>
<dbReference type="GO" id="GO:0005737">
    <property type="term" value="C:cytoplasm"/>
    <property type="evidence" value="ECO:0007669"/>
    <property type="project" value="TreeGrafter"/>
</dbReference>
<dbReference type="GO" id="GO:0000922">
    <property type="term" value="C:spindle pole"/>
    <property type="evidence" value="ECO:0007669"/>
    <property type="project" value="TreeGrafter"/>
</dbReference>
<keyword evidence="2" id="KW-0677">Repeat</keyword>
<dbReference type="GO" id="GO:0007020">
    <property type="term" value="P:microtubule nucleation"/>
    <property type="evidence" value="ECO:0007669"/>
    <property type="project" value="TreeGrafter"/>
</dbReference>
<gene>
    <name evidence="5" type="ORF">DYB36_009031</name>
</gene>
<dbReference type="GO" id="GO:0043015">
    <property type="term" value="F:gamma-tubulin binding"/>
    <property type="evidence" value="ECO:0007669"/>
    <property type="project" value="TreeGrafter"/>
</dbReference>
<evidence type="ECO:0000313" key="6">
    <source>
        <dbReference type="Proteomes" id="UP000265427"/>
    </source>
</evidence>
<dbReference type="InterPro" id="IPR019775">
    <property type="entry name" value="WD40_repeat_CS"/>
</dbReference>
<dbReference type="GO" id="GO:0036064">
    <property type="term" value="C:ciliary basal body"/>
    <property type="evidence" value="ECO:0007669"/>
    <property type="project" value="TreeGrafter"/>
</dbReference>
<accession>A0A397AUD5</accession>
<evidence type="ECO:0000256" key="2">
    <source>
        <dbReference type="ARBA" id="ARBA00022737"/>
    </source>
</evidence>
<dbReference type="PROSITE" id="PS50082">
    <property type="entry name" value="WD_REPEATS_2"/>
    <property type="match status" value="1"/>
</dbReference>
<dbReference type="PANTHER" id="PTHR44414">
    <property type="entry name" value="PROTEIN NEDD1"/>
    <property type="match status" value="1"/>
</dbReference>
<feature type="coiled-coil region" evidence="4">
    <location>
        <begin position="210"/>
        <end position="237"/>
    </location>
</feature>
<comment type="caution">
    <text evidence="5">The sequence shown here is derived from an EMBL/GenBank/DDBJ whole genome shotgun (WGS) entry which is preliminary data.</text>
</comment>
<dbReference type="GO" id="GO:0005814">
    <property type="term" value="C:centriole"/>
    <property type="evidence" value="ECO:0007669"/>
    <property type="project" value="TreeGrafter"/>
</dbReference>
<dbReference type="EMBL" id="QUSZ01005578">
    <property type="protein sequence ID" value="RHY09101.1"/>
    <property type="molecule type" value="Genomic_DNA"/>
</dbReference>
<dbReference type="InterPro" id="IPR036322">
    <property type="entry name" value="WD40_repeat_dom_sf"/>
</dbReference>
<dbReference type="InterPro" id="IPR001680">
    <property type="entry name" value="WD40_rpt"/>
</dbReference>
<feature type="repeat" description="WD" evidence="3">
    <location>
        <begin position="26"/>
        <end position="60"/>
    </location>
</feature>
<dbReference type="PANTHER" id="PTHR44414:SF1">
    <property type="entry name" value="PROTEIN NEDD1"/>
    <property type="match status" value="1"/>
</dbReference>
<dbReference type="AlphaFoldDB" id="A0A397AUD5"/>
<name>A0A397AUD5_APHAT</name>
<dbReference type="GO" id="GO:0005813">
    <property type="term" value="C:centrosome"/>
    <property type="evidence" value="ECO:0007669"/>
    <property type="project" value="TreeGrafter"/>
</dbReference>
<dbReference type="VEuPathDB" id="FungiDB:H257_13900"/>
<dbReference type="InterPro" id="IPR015943">
    <property type="entry name" value="WD40/YVTN_repeat-like_dom_sf"/>
</dbReference>
<keyword evidence="4" id="KW-0175">Coiled coil</keyword>
<dbReference type="GO" id="GO:0000278">
    <property type="term" value="P:mitotic cell cycle"/>
    <property type="evidence" value="ECO:0007669"/>
    <property type="project" value="TreeGrafter"/>
</dbReference>